<dbReference type="EMBL" id="KN880431">
    <property type="protein sequence ID" value="KIY74392.1"/>
    <property type="molecule type" value="Genomic_DNA"/>
</dbReference>
<feature type="region of interest" description="Disordered" evidence="1">
    <location>
        <begin position="24"/>
        <end position="135"/>
    </location>
</feature>
<accession>A0A0D7BVE5</accession>
<evidence type="ECO:0000256" key="1">
    <source>
        <dbReference type="SAM" id="MobiDB-lite"/>
    </source>
</evidence>
<dbReference type="SUPFAM" id="SSF53955">
    <property type="entry name" value="Lysozyme-like"/>
    <property type="match status" value="1"/>
</dbReference>
<feature type="chain" id="PRO_5002317835" evidence="2">
    <location>
        <begin position="17"/>
        <end position="357"/>
    </location>
</feature>
<keyword evidence="5" id="KW-1185">Reference proteome</keyword>
<dbReference type="GO" id="GO:0016787">
    <property type="term" value="F:hydrolase activity"/>
    <property type="evidence" value="ECO:0007669"/>
    <property type="project" value="UniProtKB-KW"/>
</dbReference>
<protein>
    <submittedName>
        <fullName evidence="4">Glycoside hydrolase family 23 protein</fullName>
    </submittedName>
</protein>
<dbReference type="Proteomes" id="UP000054007">
    <property type="component" value="Unassembled WGS sequence"/>
</dbReference>
<dbReference type="AlphaFoldDB" id="A0A0D7BVE5"/>
<organism evidence="4 5">
    <name type="scientific">Cylindrobasidium torrendii FP15055 ss-10</name>
    <dbReference type="NCBI Taxonomy" id="1314674"/>
    <lineage>
        <taxon>Eukaryota</taxon>
        <taxon>Fungi</taxon>
        <taxon>Dikarya</taxon>
        <taxon>Basidiomycota</taxon>
        <taxon>Agaricomycotina</taxon>
        <taxon>Agaricomycetes</taxon>
        <taxon>Agaricomycetidae</taxon>
        <taxon>Agaricales</taxon>
        <taxon>Marasmiineae</taxon>
        <taxon>Physalacriaceae</taxon>
        <taxon>Cylindrobasidium</taxon>
    </lineage>
</organism>
<dbReference type="InterPro" id="IPR023346">
    <property type="entry name" value="Lysozyme-like_dom_sf"/>
</dbReference>
<evidence type="ECO:0000259" key="3">
    <source>
        <dbReference type="Pfam" id="PF01464"/>
    </source>
</evidence>
<dbReference type="OrthoDB" id="2537480at2759"/>
<dbReference type="Pfam" id="PF01464">
    <property type="entry name" value="SLT"/>
    <property type="match status" value="1"/>
</dbReference>
<evidence type="ECO:0000313" key="5">
    <source>
        <dbReference type="Proteomes" id="UP000054007"/>
    </source>
</evidence>
<feature type="compositionally biased region" description="Gly residues" evidence="1">
    <location>
        <begin position="105"/>
        <end position="124"/>
    </location>
</feature>
<evidence type="ECO:0000313" key="4">
    <source>
        <dbReference type="EMBL" id="KIY74392.1"/>
    </source>
</evidence>
<feature type="compositionally biased region" description="Low complexity" evidence="1">
    <location>
        <begin position="52"/>
        <end position="76"/>
    </location>
</feature>
<feature type="compositionally biased region" description="Low complexity" evidence="1">
    <location>
        <begin position="125"/>
        <end position="135"/>
    </location>
</feature>
<feature type="domain" description="Transglycosylase SLT" evidence="3">
    <location>
        <begin position="212"/>
        <end position="300"/>
    </location>
</feature>
<dbReference type="Gene3D" id="1.10.530.10">
    <property type="match status" value="1"/>
</dbReference>
<sequence length="357" mass="37297">MKSFVILSLFVALSTASSIHDVPASNRHTRHARSGSKNLSKRCEARDNRFVTSSAAPSATPDSSNNDAAGLAAGNDSLREGDGQWDGGDNGGDWNNGGDYNAGSGDNGGGDYNAGNDNGGGDYGSGSDNSGGSWSTGGTYSGTSACGDSGASSETTATSGPMGSLDFLNCGIESGGWNPPAIYLSDLKAVSLDEAIQDPNSPFQACKEYIPLFDTYATQHGIPPIMMASFALQESTCNPATTGGGGEAGLMQLTSDKCGNAPGGNCYDVDYNIRTATEYFAGLINNNGGTVLEAIGQYNGWFKGMTYNDATDARYSSCCRCQRNLDYAHQFLNGWMQNINAYSSSLRLGRFFNLDVC</sequence>
<proteinExistence type="predicted"/>
<name>A0A0D7BVE5_9AGAR</name>
<gene>
    <name evidence="4" type="ORF">CYLTODRAFT_364132</name>
</gene>
<dbReference type="InterPro" id="IPR008258">
    <property type="entry name" value="Transglycosylase_SLT_dom_1"/>
</dbReference>
<feature type="signal peptide" evidence="2">
    <location>
        <begin position="1"/>
        <end position="16"/>
    </location>
</feature>
<feature type="compositionally biased region" description="Gly residues" evidence="1">
    <location>
        <begin position="84"/>
        <end position="95"/>
    </location>
</feature>
<keyword evidence="4" id="KW-0378">Hydrolase</keyword>
<reference evidence="4 5" key="1">
    <citation type="journal article" date="2015" name="Fungal Genet. Biol.">
        <title>Evolution of novel wood decay mechanisms in Agaricales revealed by the genome sequences of Fistulina hepatica and Cylindrobasidium torrendii.</title>
        <authorList>
            <person name="Floudas D."/>
            <person name="Held B.W."/>
            <person name="Riley R."/>
            <person name="Nagy L.G."/>
            <person name="Koehler G."/>
            <person name="Ransdell A.S."/>
            <person name="Younus H."/>
            <person name="Chow J."/>
            <person name="Chiniquy J."/>
            <person name="Lipzen A."/>
            <person name="Tritt A."/>
            <person name="Sun H."/>
            <person name="Haridas S."/>
            <person name="LaButti K."/>
            <person name="Ohm R.A."/>
            <person name="Kues U."/>
            <person name="Blanchette R.A."/>
            <person name="Grigoriev I.V."/>
            <person name="Minto R.E."/>
            <person name="Hibbett D.S."/>
        </authorList>
    </citation>
    <scope>NUCLEOTIDE SEQUENCE [LARGE SCALE GENOMIC DNA]</scope>
    <source>
        <strain evidence="4 5">FP15055 ss-10</strain>
    </source>
</reference>
<keyword evidence="2" id="KW-0732">Signal</keyword>
<evidence type="ECO:0000256" key="2">
    <source>
        <dbReference type="SAM" id="SignalP"/>
    </source>
</evidence>